<gene>
    <name evidence="1" type="ORF">Nepgr_008389</name>
</gene>
<name>A0AAD3S972_NEPGR</name>
<protein>
    <submittedName>
        <fullName evidence="1">Uncharacterized protein</fullName>
    </submittedName>
</protein>
<dbReference type="InterPro" id="IPR036770">
    <property type="entry name" value="Ankyrin_rpt-contain_sf"/>
</dbReference>
<organism evidence="1 2">
    <name type="scientific">Nepenthes gracilis</name>
    <name type="common">Slender pitcher plant</name>
    <dbReference type="NCBI Taxonomy" id="150966"/>
    <lineage>
        <taxon>Eukaryota</taxon>
        <taxon>Viridiplantae</taxon>
        <taxon>Streptophyta</taxon>
        <taxon>Embryophyta</taxon>
        <taxon>Tracheophyta</taxon>
        <taxon>Spermatophyta</taxon>
        <taxon>Magnoliopsida</taxon>
        <taxon>eudicotyledons</taxon>
        <taxon>Gunneridae</taxon>
        <taxon>Pentapetalae</taxon>
        <taxon>Caryophyllales</taxon>
        <taxon>Nepenthaceae</taxon>
        <taxon>Nepenthes</taxon>
    </lineage>
</organism>
<dbReference type="Proteomes" id="UP001279734">
    <property type="component" value="Unassembled WGS sequence"/>
</dbReference>
<comment type="caution">
    <text evidence="1">The sequence shown here is derived from an EMBL/GenBank/DDBJ whole genome shotgun (WGS) entry which is preliminary data.</text>
</comment>
<dbReference type="EMBL" id="BSYO01000006">
    <property type="protein sequence ID" value="GMH06549.1"/>
    <property type="molecule type" value="Genomic_DNA"/>
</dbReference>
<dbReference type="SUPFAM" id="SSF48403">
    <property type="entry name" value="Ankyrin repeat"/>
    <property type="match status" value="1"/>
</dbReference>
<sequence length="125" mass="13843">MEYFEASDTLLCILLEHQSRHTPHHRRTLNHHAILCATTGALTVLLRCGVDIKSPITTTCNVKLHPVHVVARLNLSTLLDCLSDASCDINPPTDLGDPALMIGAKYNRDECLRVLATASVDFWLQ</sequence>
<evidence type="ECO:0000313" key="1">
    <source>
        <dbReference type="EMBL" id="GMH06549.1"/>
    </source>
</evidence>
<dbReference type="AlphaFoldDB" id="A0AAD3S972"/>
<evidence type="ECO:0000313" key="2">
    <source>
        <dbReference type="Proteomes" id="UP001279734"/>
    </source>
</evidence>
<proteinExistence type="predicted"/>
<keyword evidence="2" id="KW-1185">Reference proteome</keyword>
<reference evidence="1" key="1">
    <citation type="submission" date="2023-05" db="EMBL/GenBank/DDBJ databases">
        <title>Nepenthes gracilis genome sequencing.</title>
        <authorList>
            <person name="Fukushima K."/>
        </authorList>
    </citation>
    <scope>NUCLEOTIDE SEQUENCE</scope>
    <source>
        <strain evidence="1">SING2019-196</strain>
    </source>
</reference>
<accession>A0AAD3S972</accession>
<dbReference type="Gene3D" id="1.25.40.20">
    <property type="entry name" value="Ankyrin repeat-containing domain"/>
    <property type="match status" value="1"/>
</dbReference>